<proteinExistence type="predicted"/>
<evidence type="ECO:0008006" key="3">
    <source>
        <dbReference type="Google" id="ProtNLM"/>
    </source>
</evidence>
<gene>
    <name evidence="1" type="ORF">BU638_11410</name>
</gene>
<feature type="non-terminal residue" evidence="1">
    <location>
        <position position="130"/>
    </location>
</feature>
<dbReference type="AlphaFoldDB" id="A0AAX0ZCT1"/>
<name>A0AAX0ZCT1_STACR</name>
<evidence type="ECO:0000313" key="1">
    <source>
        <dbReference type="EMBL" id="PTG25079.1"/>
    </source>
</evidence>
<organism evidence="1 2">
    <name type="scientific">Staphylococcus chromogenes</name>
    <name type="common">Staphylococcus hyicus subsp. chromogenes</name>
    <dbReference type="NCBI Taxonomy" id="46126"/>
    <lineage>
        <taxon>Bacteria</taxon>
        <taxon>Bacillati</taxon>
        <taxon>Bacillota</taxon>
        <taxon>Bacilli</taxon>
        <taxon>Bacillales</taxon>
        <taxon>Staphylococcaceae</taxon>
        <taxon>Staphylococcus</taxon>
    </lineage>
</organism>
<comment type="caution">
    <text evidence="1">The sequence shown here is derived from an EMBL/GenBank/DDBJ whole genome shotgun (WGS) entry which is preliminary data.</text>
</comment>
<protein>
    <recommendedName>
        <fullName evidence="3">Phage tail protein</fullName>
    </recommendedName>
</protein>
<accession>A0AAX0ZCT1</accession>
<evidence type="ECO:0000313" key="2">
    <source>
        <dbReference type="Proteomes" id="UP000242144"/>
    </source>
</evidence>
<dbReference type="EMBL" id="PZCM01000033">
    <property type="protein sequence ID" value="PTG25079.1"/>
    <property type="molecule type" value="Genomic_DNA"/>
</dbReference>
<dbReference type="Proteomes" id="UP000242144">
    <property type="component" value="Unassembled WGS sequence"/>
</dbReference>
<reference evidence="1 2" key="1">
    <citation type="journal article" date="2016" name="Front. Microbiol.">
        <title>Comprehensive Phylogenetic Analysis of Bovine Non-aureus Staphylococci Species Based on Whole-Genome Sequencing.</title>
        <authorList>
            <person name="Naushad S."/>
            <person name="Barkema H.W."/>
            <person name="Luby C."/>
            <person name="Condas L.A."/>
            <person name="Nobrega D.B."/>
            <person name="Carson D.A."/>
            <person name="De Buck J."/>
        </authorList>
    </citation>
    <scope>NUCLEOTIDE SEQUENCE [LARGE SCALE GENOMIC DNA]</scope>
    <source>
        <strain evidence="1 2">SNUC 105</strain>
    </source>
</reference>
<sequence length="130" mass="13226">RMTNTQRDAISSPATGLMIYNTTTGAQATYNGTRWQRENASAGTPTFAIGSGWGSGATSSIAGDDIAGKIIVTSGTGTITATTLGTVTFATAFPTGATYAVFFSNANDNARGANMHLTLPTTMAVGSYIA</sequence>
<feature type="non-terminal residue" evidence="1">
    <location>
        <position position="1"/>
    </location>
</feature>